<evidence type="ECO:0000259" key="2">
    <source>
        <dbReference type="Pfam" id="PF13556"/>
    </source>
</evidence>
<organism evidence="3 4">
    <name type="scientific">Conexibacter woesei (strain DSM 14684 / CCUG 47730 / CIP 108061 / JCM 11494 / NBRC 100937 / ID131577)</name>
    <dbReference type="NCBI Taxonomy" id="469383"/>
    <lineage>
        <taxon>Bacteria</taxon>
        <taxon>Bacillati</taxon>
        <taxon>Actinomycetota</taxon>
        <taxon>Thermoleophilia</taxon>
        <taxon>Solirubrobacterales</taxon>
        <taxon>Conexibacteraceae</taxon>
        <taxon>Conexibacter</taxon>
    </lineage>
</organism>
<dbReference type="InterPro" id="IPR051448">
    <property type="entry name" value="CdaR-like_regulators"/>
</dbReference>
<dbReference type="PANTHER" id="PTHR33744:SF1">
    <property type="entry name" value="DNA-BINDING TRANSCRIPTIONAL ACTIVATOR ADER"/>
    <property type="match status" value="1"/>
</dbReference>
<dbReference type="AlphaFoldDB" id="D3F2L7"/>
<evidence type="ECO:0000313" key="4">
    <source>
        <dbReference type="Proteomes" id="UP000008229"/>
    </source>
</evidence>
<evidence type="ECO:0000313" key="3">
    <source>
        <dbReference type="EMBL" id="ADB52283.1"/>
    </source>
</evidence>
<dbReference type="eggNOG" id="COG2508">
    <property type="taxonomic scope" value="Bacteria"/>
</dbReference>
<dbReference type="Proteomes" id="UP000008229">
    <property type="component" value="Chromosome"/>
</dbReference>
<reference evidence="3 4" key="1">
    <citation type="journal article" date="2010" name="Stand. Genomic Sci.">
        <title>Complete genome sequence of Conexibacter woesei type strain (ID131577).</title>
        <authorList>
            <person name="Pukall R."/>
            <person name="Lapidus A."/>
            <person name="Glavina Del Rio T."/>
            <person name="Copeland A."/>
            <person name="Tice H."/>
            <person name="Cheng J.-F."/>
            <person name="Lucas S."/>
            <person name="Chen F."/>
            <person name="Nolan M."/>
            <person name="Bruce D."/>
            <person name="Goodwin L."/>
            <person name="Pitluck S."/>
            <person name="Mavromatis K."/>
            <person name="Ivanova N."/>
            <person name="Ovchinnikova G."/>
            <person name="Pati A."/>
            <person name="Chen A."/>
            <person name="Palaniappan K."/>
            <person name="Land M."/>
            <person name="Hauser L."/>
            <person name="Chang Y.-J."/>
            <person name="Jeffries C.D."/>
            <person name="Chain P."/>
            <person name="Meincke L."/>
            <person name="Sims D."/>
            <person name="Brettin T."/>
            <person name="Detter J.C."/>
            <person name="Rohde M."/>
            <person name="Goeker M."/>
            <person name="Bristow J."/>
            <person name="Eisen J.A."/>
            <person name="Markowitz V."/>
            <person name="Kyrpides N.C."/>
            <person name="Klenk H.-P."/>
            <person name="Hugenholtz P."/>
        </authorList>
    </citation>
    <scope>NUCLEOTIDE SEQUENCE [LARGE SCALE GENOMIC DNA]</scope>
    <source>
        <strain evidence="4">DSM 14684 / CIP 108061 / JCM 11494 / NBRC 100937 / ID131577</strain>
    </source>
</reference>
<dbReference type="RefSeq" id="WP_012935334.1">
    <property type="nucleotide sequence ID" value="NC_013739.1"/>
</dbReference>
<feature type="domain" description="PucR C-terminal helix-turn-helix" evidence="2">
    <location>
        <begin position="473"/>
        <end position="531"/>
    </location>
</feature>
<gene>
    <name evidence="3" type="ordered locus">Cwoe_3866</name>
</gene>
<dbReference type="PANTHER" id="PTHR33744">
    <property type="entry name" value="CARBOHYDRATE DIACID REGULATOR"/>
    <property type="match status" value="1"/>
</dbReference>
<feature type="domain" description="Purine catabolism PurC-like" evidence="1">
    <location>
        <begin position="10"/>
        <end position="130"/>
    </location>
</feature>
<dbReference type="InterPro" id="IPR042070">
    <property type="entry name" value="PucR_C-HTH_sf"/>
</dbReference>
<dbReference type="InterPro" id="IPR012914">
    <property type="entry name" value="PucR_dom"/>
</dbReference>
<dbReference type="HOGENOM" id="CLU_017436_2_1_11"/>
<dbReference type="InterPro" id="IPR025736">
    <property type="entry name" value="PucR_C-HTH_dom"/>
</dbReference>
<sequence>METDVSVSWVLQLPEVRRAVPEVLAGQAALERPVRWAHVAEIAEIASVLKGGELLLTTGMGLGTRRAQRLAFIEALAERDVAGLMVELGTSVPELPAELVAAAERARLPLIALHRPALFVEITEAIHRELVNREHQTLRHGRELQQQLTQLALDGAGPSEILDAVSALVDNPVLLERCGNGIVYSSTHRAGSDAVLAAYEAVRRDLPDAPPVVAQPVPIDGDAAWGRLLAIGIDSPLGDADRIAVEQAGSLIALALLRSRQDDLLTARHRGNLLTGLQQDRIDEASASAHAADLGFGRDDQRFLLPIAVMRYQHSRLSVGEVDDDTLTLLWRDLDQELRERHIRAIVGLRVEQPVILLVLSLGNDPDTRTAIADRVAAVIHEIVGRCARDERAPIVCVGGVARSWTQVRRQLLDAADALPAAARAPAQRWHDASRPDLGRTLWSLRDSMQLRAFVHAQLHPILQWDRRHGTQLLETLIAYCEHDGRKAETARAIHVERQSLYHRLARIEELLGASLQHPDTRLGVQLALRATRYIPIRSELEVAQTGRSVTPPDVQM</sequence>
<proteinExistence type="predicted"/>
<reference evidence="4" key="2">
    <citation type="submission" date="2010-01" db="EMBL/GenBank/DDBJ databases">
        <title>The complete genome of Conexibacter woesei DSM 14684.</title>
        <authorList>
            <consortium name="US DOE Joint Genome Institute (JGI-PGF)"/>
            <person name="Lucas S."/>
            <person name="Copeland A."/>
            <person name="Lapidus A."/>
            <person name="Glavina del Rio T."/>
            <person name="Dalin E."/>
            <person name="Tice H."/>
            <person name="Bruce D."/>
            <person name="Goodwin L."/>
            <person name="Pitluck S."/>
            <person name="Kyrpides N."/>
            <person name="Mavromatis K."/>
            <person name="Ivanova N."/>
            <person name="Mikhailova N."/>
            <person name="Chertkov O."/>
            <person name="Brettin T."/>
            <person name="Detter J.C."/>
            <person name="Han C."/>
            <person name="Larimer F."/>
            <person name="Land M."/>
            <person name="Hauser L."/>
            <person name="Markowitz V."/>
            <person name="Cheng J.-F."/>
            <person name="Hugenholtz P."/>
            <person name="Woyke T."/>
            <person name="Wu D."/>
            <person name="Pukall R."/>
            <person name="Steenblock K."/>
            <person name="Schneider S."/>
            <person name="Klenk H.-P."/>
            <person name="Eisen J.A."/>
        </authorList>
    </citation>
    <scope>NUCLEOTIDE SEQUENCE [LARGE SCALE GENOMIC DNA]</scope>
    <source>
        <strain evidence="4">DSM 14684 / CIP 108061 / JCM 11494 / NBRC 100937 / ID131577</strain>
    </source>
</reference>
<dbReference type="EMBL" id="CP001854">
    <property type="protein sequence ID" value="ADB52283.1"/>
    <property type="molecule type" value="Genomic_DNA"/>
</dbReference>
<dbReference type="OrthoDB" id="2973014at2"/>
<accession>D3F2L7</accession>
<dbReference type="Gene3D" id="1.10.10.2840">
    <property type="entry name" value="PucR C-terminal helix-turn-helix domain"/>
    <property type="match status" value="1"/>
</dbReference>
<dbReference type="KEGG" id="cwo:Cwoe_3866"/>
<dbReference type="Pfam" id="PF07905">
    <property type="entry name" value="PucR"/>
    <property type="match status" value="1"/>
</dbReference>
<evidence type="ECO:0000259" key="1">
    <source>
        <dbReference type="Pfam" id="PF07905"/>
    </source>
</evidence>
<name>D3F2L7_CONWI</name>
<dbReference type="Pfam" id="PF13556">
    <property type="entry name" value="HTH_30"/>
    <property type="match status" value="1"/>
</dbReference>
<keyword evidence="4" id="KW-1185">Reference proteome</keyword>
<dbReference type="STRING" id="469383.Cwoe_3866"/>
<protein>
    <submittedName>
        <fullName evidence="3">Transcriptional regulator, PucR family</fullName>
    </submittedName>
</protein>